<comment type="caution">
    <text evidence="2">The sequence shown here is derived from an EMBL/GenBank/DDBJ whole genome shotgun (WGS) entry which is preliminary data.</text>
</comment>
<evidence type="ECO:0000313" key="2">
    <source>
        <dbReference type="EMBL" id="KAK3763770.1"/>
    </source>
</evidence>
<keyword evidence="1" id="KW-0472">Membrane</keyword>
<gene>
    <name evidence="2" type="ORF">RRG08_065734</name>
</gene>
<feature type="transmembrane region" description="Helical" evidence="1">
    <location>
        <begin position="62"/>
        <end position="80"/>
    </location>
</feature>
<evidence type="ECO:0000256" key="1">
    <source>
        <dbReference type="SAM" id="Phobius"/>
    </source>
</evidence>
<keyword evidence="1" id="KW-1133">Transmembrane helix</keyword>
<dbReference type="EMBL" id="JAWDGP010004501">
    <property type="protein sequence ID" value="KAK3763770.1"/>
    <property type="molecule type" value="Genomic_DNA"/>
</dbReference>
<accession>A0AAE1DBF6</accession>
<dbReference type="AlphaFoldDB" id="A0AAE1DBF6"/>
<evidence type="ECO:0000313" key="3">
    <source>
        <dbReference type="Proteomes" id="UP001283361"/>
    </source>
</evidence>
<reference evidence="2" key="1">
    <citation type="journal article" date="2023" name="G3 (Bethesda)">
        <title>A reference genome for the long-term kleptoplast-retaining sea slug Elysia crispata morphotype clarki.</title>
        <authorList>
            <person name="Eastman K.E."/>
            <person name="Pendleton A.L."/>
            <person name="Shaikh M.A."/>
            <person name="Suttiyut T."/>
            <person name="Ogas R."/>
            <person name="Tomko P."/>
            <person name="Gavelis G."/>
            <person name="Widhalm J.R."/>
            <person name="Wisecaver J.H."/>
        </authorList>
    </citation>
    <scope>NUCLEOTIDE SEQUENCE</scope>
    <source>
        <strain evidence="2">ECLA1</strain>
    </source>
</reference>
<protein>
    <submittedName>
        <fullName evidence="2">Uncharacterized protein</fullName>
    </submittedName>
</protein>
<proteinExistence type="predicted"/>
<name>A0AAE1DBF6_9GAST</name>
<keyword evidence="3" id="KW-1185">Reference proteome</keyword>
<organism evidence="2 3">
    <name type="scientific">Elysia crispata</name>
    <name type="common">lettuce slug</name>
    <dbReference type="NCBI Taxonomy" id="231223"/>
    <lineage>
        <taxon>Eukaryota</taxon>
        <taxon>Metazoa</taxon>
        <taxon>Spiralia</taxon>
        <taxon>Lophotrochozoa</taxon>
        <taxon>Mollusca</taxon>
        <taxon>Gastropoda</taxon>
        <taxon>Heterobranchia</taxon>
        <taxon>Euthyneura</taxon>
        <taxon>Panpulmonata</taxon>
        <taxon>Sacoglossa</taxon>
        <taxon>Placobranchoidea</taxon>
        <taxon>Plakobranchidae</taxon>
        <taxon>Elysia</taxon>
    </lineage>
</organism>
<dbReference type="Proteomes" id="UP001283361">
    <property type="component" value="Unassembled WGS sequence"/>
</dbReference>
<sequence length="106" mass="11906">MTLGKQYHTQARPAQAIHVALQMISVEGSRYHPQARPAQNIARLIPVVREAARVVSQYKTRLFFLWGTDISLLVLTSVSLEPQLSWGDSVVWFVTCGKLAQRGFLV</sequence>
<keyword evidence="1" id="KW-0812">Transmembrane</keyword>